<dbReference type="SUPFAM" id="SSF51182">
    <property type="entry name" value="RmlC-like cupins"/>
    <property type="match status" value="1"/>
</dbReference>
<sequence>MGGEWRGQYRLGIRRVVLAGSFGPAKLHRHPIVQVTVAYSGDLLATNGFDDRRCRAVVIPGGVTHTIRAVGDDVRVLSLHMPAWTAEAKAVGGLVPPGGGPSDWVAAAAVLEDLHLDEAMDIDVAADKVMDVLLATAGREVENSKVAAAVELIGTRVPGKLRMHDLTRVAAASQSSLSRLFTRETGMSFAATVRWVRMLYAAQVAESGGSITDAAHAAGFTDSAHANRVCLEMTGVTPRVIWQAARNGDVHR</sequence>
<accession>A0ABU7MF63</accession>
<evidence type="ECO:0000256" key="1">
    <source>
        <dbReference type="ARBA" id="ARBA00023015"/>
    </source>
</evidence>
<reference evidence="5 6" key="1">
    <citation type="submission" date="2024-01" db="EMBL/GenBank/DDBJ databases">
        <title>Draft genome sequence of Gordonia sp. LSe1-13.</title>
        <authorList>
            <person name="Suphannarot A."/>
            <person name="Mingma R."/>
        </authorList>
    </citation>
    <scope>NUCLEOTIDE SEQUENCE [LARGE SCALE GENOMIC DNA]</scope>
    <source>
        <strain evidence="5 6">LSe1-13</strain>
    </source>
</reference>
<evidence type="ECO:0000313" key="5">
    <source>
        <dbReference type="EMBL" id="MEE3851744.1"/>
    </source>
</evidence>
<dbReference type="InterPro" id="IPR018060">
    <property type="entry name" value="HTH_AraC"/>
</dbReference>
<dbReference type="PANTHER" id="PTHR46796">
    <property type="entry name" value="HTH-TYPE TRANSCRIPTIONAL ACTIVATOR RHAS-RELATED"/>
    <property type="match status" value="1"/>
</dbReference>
<keyword evidence="6" id="KW-1185">Reference proteome</keyword>
<dbReference type="InterPro" id="IPR014710">
    <property type="entry name" value="RmlC-like_jellyroll"/>
</dbReference>
<keyword evidence="2" id="KW-0238">DNA-binding</keyword>
<protein>
    <submittedName>
        <fullName evidence="5">AraC family transcriptional regulator</fullName>
    </submittedName>
</protein>
<dbReference type="Gene3D" id="2.60.120.10">
    <property type="entry name" value="Jelly Rolls"/>
    <property type="match status" value="1"/>
</dbReference>
<keyword evidence="1" id="KW-0805">Transcription regulation</keyword>
<comment type="caution">
    <text evidence="5">The sequence shown here is derived from an EMBL/GenBank/DDBJ whole genome shotgun (WGS) entry which is preliminary data.</text>
</comment>
<dbReference type="PROSITE" id="PS01124">
    <property type="entry name" value="HTH_ARAC_FAMILY_2"/>
    <property type="match status" value="1"/>
</dbReference>
<dbReference type="InterPro" id="IPR011051">
    <property type="entry name" value="RmlC_Cupin_sf"/>
</dbReference>
<dbReference type="Gene3D" id="1.10.10.60">
    <property type="entry name" value="Homeodomain-like"/>
    <property type="match status" value="1"/>
</dbReference>
<dbReference type="InterPro" id="IPR050204">
    <property type="entry name" value="AraC_XylS_family_regulators"/>
</dbReference>
<dbReference type="EMBL" id="JAZDUF010000004">
    <property type="protein sequence ID" value="MEE3851744.1"/>
    <property type="molecule type" value="Genomic_DNA"/>
</dbReference>
<organism evidence="5 6">
    <name type="scientific">Gordonia sesuvii</name>
    <dbReference type="NCBI Taxonomy" id="3116777"/>
    <lineage>
        <taxon>Bacteria</taxon>
        <taxon>Bacillati</taxon>
        <taxon>Actinomycetota</taxon>
        <taxon>Actinomycetes</taxon>
        <taxon>Mycobacteriales</taxon>
        <taxon>Gordoniaceae</taxon>
        <taxon>Gordonia</taxon>
    </lineage>
</organism>
<proteinExistence type="predicted"/>
<evidence type="ECO:0000259" key="4">
    <source>
        <dbReference type="PROSITE" id="PS01124"/>
    </source>
</evidence>
<evidence type="ECO:0000313" key="6">
    <source>
        <dbReference type="Proteomes" id="UP001347146"/>
    </source>
</evidence>
<dbReference type="RefSeq" id="WP_330433456.1">
    <property type="nucleotide sequence ID" value="NZ_JAZDUF010000004.1"/>
</dbReference>
<dbReference type="Proteomes" id="UP001347146">
    <property type="component" value="Unassembled WGS sequence"/>
</dbReference>
<gene>
    <name evidence="5" type="ORF">VZC37_15485</name>
</gene>
<dbReference type="Pfam" id="PF12833">
    <property type="entry name" value="HTH_18"/>
    <property type="match status" value="1"/>
</dbReference>
<keyword evidence="3" id="KW-0804">Transcription</keyword>
<evidence type="ECO:0000256" key="3">
    <source>
        <dbReference type="ARBA" id="ARBA00023163"/>
    </source>
</evidence>
<evidence type="ECO:0000256" key="2">
    <source>
        <dbReference type="ARBA" id="ARBA00023125"/>
    </source>
</evidence>
<feature type="domain" description="HTH araC/xylS-type" evidence="4">
    <location>
        <begin position="147"/>
        <end position="244"/>
    </location>
</feature>
<name>A0ABU7MF63_9ACTN</name>
<dbReference type="SMART" id="SM00342">
    <property type="entry name" value="HTH_ARAC"/>
    <property type="match status" value="1"/>
</dbReference>